<dbReference type="Proteomes" id="UP001206595">
    <property type="component" value="Unassembled WGS sequence"/>
</dbReference>
<keyword evidence="4 8" id="KW-0690">Ribosome biogenesis</keyword>
<comment type="subcellular location">
    <subcellularLocation>
        <location evidence="2 8">Nucleus</location>
        <location evidence="2 8">Nucleolus</location>
    </subcellularLocation>
</comment>
<comment type="caution">
    <text evidence="10">The sequence shown here is derived from an EMBL/GenBank/DDBJ whole genome shotgun (WGS) entry which is preliminary data.</text>
</comment>
<evidence type="ECO:0000313" key="10">
    <source>
        <dbReference type="EMBL" id="KAI8583137.1"/>
    </source>
</evidence>
<dbReference type="GO" id="GO:0006364">
    <property type="term" value="P:rRNA processing"/>
    <property type="evidence" value="ECO:0007669"/>
    <property type="project" value="UniProtKB-UniRule"/>
</dbReference>
<feature type="region of interest" description="Disordered" evidence="9">
    <location>
        <begin position="32"/>
        <end position="64"/>
    </location>
</feature>
<evidence type="ECO:0000256" key="2">
    <source>
        <dbReference type="ARBA" id="ARBA00004604"/>
    </source>
</evidence>
<sequence length="90" mass="10411">MTEAATKLDLKEAVGGKVETITKRVSGKNWKLQKTPTHRAQMSKKLRKSWEQRSQERTKQETVKALEKQMKDEKQAEKDVCGMEMIVHLV</sequence>
<feature type="compositionally biased region" description="Basic and acidic residues" evidence="9">
    <location>
        <begin position="48"/>
        <end position="64"/>
    </location>
</feature>
<keyword evidence="7 8" id="KW-0539">Nucleus</keyword>
<accession>A0AAD5EGW3</accession>
<evidence type="ECO:0000313" key="11">
    <source>
        <dbReference type="Proteomes" id="UP001206595"/>
    </source>
</evidence>
<evidence type="ECO:0000256" key="6">
    <source>
        <dbReference type="ARBA" id="ARBA00023054"/>
    </source>
</evidence>
<dbReference type="EMBL" id="MU620897">
    <property type="protein sequence ID" value="KAI8583137.1"/>
    <property type="molecule type" value="Genomic_DNA"/>
</dbReference>
<evidence type="ECO:0000256" key="5">
    <source>
        <dbReference type="ARBA" id="ARBA00022552"/>
    </source>
</evidence>
<evidence type="ECO:0000256" key="9">
    <source>
        <dbReference type="SAM" id="MobiDB-lite"/>
    </source>
</evidence>
<gene>
    <name evidence="10" type="ORF">K450DRAFT_224384</name>
</gene>
<evidence type="ECO:0000256" key="7">
    <source>
        <dbReference type="ARBA" id="ARBA00023242"/>
    </source>
</evidence>
<dbReference type="InterPro" id="IPR005579">
    <property type="entry name" value="Cgr1-like"/>
</dbReference>
<evidence type="ECO:0000256" key="3">
    <source>
        <dbReference type="ARBA" id="ARBA00007869"/>
    </source>
</evidence>
<organism evidence="10 11">
    <name type="scientific">Umbelopsis ramanniana AG</name>
    <dbReference type="NCBI Taxonomy" id="1314678"/>
    <lineage>
        <taxon>Eukaryota</taxon>
        <taxon>Fungi</taxon>
        <taxon>Fungi incertae sedis</taxon>
        <taxon>Mucoromycota</taxon>
        <taxon>Mucoromycotina</taxon>
        <taxon>Umbelopsidomycetes</taxon>
        <taxon>Umbelopsidales</taxon>
        <taxon>Umbelopsidaceae</taxon>
        <taxon>Umbelopsis</taxon>
    </lineage>
</organism>
<keyword evidence="6" id="KW-0175">Coiled coil</keyword>
<keyword evidence="5 8" id="KW-0698">rRNA processing</keyword>
<dbReference type="GO" id="GO:0005730">
    <property type="term" value="C:nucleolus"/>
    <property type="evidence" value="ECO:0007669"/>
    <property type="project" value="UniProtKB-SubCell"/>
</dbReference>
<evidence type="ECO:0000256" key="4">
    <source>
        <dbReference type="ARBA" id="ARBA00022517"/>
    </source>
</evidence>
<protein>
    <recommendedName>
        <fullName evidence="8">rRNA-processing protein</fullName>
    </recommendedName>
</protein>
<comment type="similarity">
    <text evidence="3 8">Belongs to the CGR1 family.</text>
</comment>
<dbReference type="Pfam" id="PF03879">
    <property type="entry name" value="Cgr1"/>
    <property type="match status" value="1"/>
</dbReference>
<proteinExistence type="inferred from homology"/>
<keyword evidence="11" id="KW-1185">Reference proteome</keyword>
<reference evidence="10" key="1">
    <citation type="submission" date="2021-06" db="EMBL/GenBank/DDBJ databases">
        <authorList>
            <consortium name="DOE Joint Genome Institute"/>
            <person name="Mondo S.J."/>
            <person name="Amses K.R."/>
            <person name="Simmons D.R."/>
            <person name="Longcore J.E."/>
            <person name="Seto K."/>
            <person name="Alves G.H."/>
            <person name="Bonds A.E."/>
            <person name="Quandt C.A."/>
            <person name="Davis W.J."/>
            <person name="Chang Y."/>
            <person name="Letcher P.M."/>
            <person name="Powell M.J."/>
            <person name="Kuo A."/>
            <person name="Labutti K."/>
            <person name="Pangilinan J."/>
            <person name="Andreopoulos W."/>
            <person name="Tritt A."/>
            <person name="Riley R."/>
            <person name="Hundley H."/>
            <person name="Johnson J."/>
            <person name="Lipzen A."/>
            <person name="Barry K."/>
            <person name="Berbee M.L."/>
            <person name="Buchler N.E."/>
            <person name="Grigoriev I.V."/>
            <person name="Spatafora J.W."/>
            <person name="Stajich J.E."/>
            <person name="James T.Y."/>
        </authorList>
    </citation>
    <scope>NUCLEOTIDE SEQUENCE</scope>
    <source>
        <strain evidence="10">AG</strain>
    </source>
</reference>
<evidence type="ECO:0000256" key="8">
    <source>
        <dbReference type="RuleBase" id="RU363084"/>
    </source>
</evidence>
<dbReference type="RefSeq" id="XP_051448141.1">
    <property type="nucleotide sequence ID" value="XM_051586209.1"/>
</dbReference>
<name>A0AAD5EGW3_UMBRA</name>
<evidence type="ECO:0000256" key="1">
    <source>
        <dbReference type="ARBA" id="ARBA00004090"/>
    </source>
</evidence>
<reference evidence="10" key="2">
    <citation type="journal article" date="2022" name="Proc. Natl. Acad. Sci. U.S.A.">
        <title>Diploid-dominant life cycles characterize the early evolution of Fungi.</title>
        <authorList>
            <person name="Amses K.R."/>
            <person name="Simmons D.R."/>
            <person name="Longcore J.E."/>
            <person name="Mondo S.J."/>
            <person name="Seto K."/>
            <person name="Jeronimo G.H."/>
            <person name="Bonds A.E."/>
            <person name="Quandt C.A."/>
            <person name="Davis W.J."/>
            <person name="Chang Y."/>
            <person name="Federici B.A."/>
            <person name="Kuo A."/>
            <person name="LaButti K."/>
            <person name="Pangilinan J."/>
            <person name="Andreopoulos W."/>
            <person name="Tritt A."/>
            <person name="Riley R."/>
            <person name="Hundley H."/>
            <person name="Johnson J."/>
            <person name="Lipzen A."/>
            <person name="Barry K."/>
            <person name="Lang B.F."/>
            <person name="Cuomo C.A."/>
            <person name="Buchler N.E."/>
            <person name="Grigoriev I.V."/>
            <person name="Spatafora J.W."/>
            <person name="Stajich J.E."/>
            <person name="James T.Y."/>
        </authorList>
    </citation>
    <scope>NUCLEOTIDE SEQUENCE</scope>
    <source>
        <strain evidence="10">AG</strain>
    </source>
</reference>
<dbReference type="GeneID" id="75911557"/>
<comment type="function">
    <text evidence="1 8">Involved in nucleolar integrity and required for processing of the pre-rRNA for the 60S ribosome subunit.</text>
</comment>
<dbReference type="AlphaFoldDB" id="A0AAD5EGW3"/>